<keyword evidence="4 6" id="KW-1133">Transmembrane helix</keyword>
<evidence type="ECO:0000256" key="4">
    <source>
        <dbReference type="ARBA" id="ARBA00022989"/>
    </source>
</evidence>
<keyword evidence="2" id="KW-1003">Cell membrane</keyword>
<evidence type="ECO:0000313" key="8">
    <source>
        <dbReference type="EMBL" id="CAI8731448.1"/>
    </source>
</evidence>
<dbReference type="InterPro" id="IPR050545">
    <property type="entry name" value="Mycobact_MmpL"/>
</dbReference>
<evidence type="ECO:0000256" key="3">
    <source>
        <dbReference type="ARBA" id="ARBA00022692"/>
    </source>
</evidence>
<dbReference type="InterPro" id="IPR004869">
    <property type="entry name" value="MMPL_dom"/>
</dbReference>
<feature type="transmembrane region" description="Helical" evidence="6">
    <location>
        <begin position="878"/>
        <end position="900"/>
    </location>
</feature>
<feature type="transmembrane region" description="Helical" evidence="6">
    <location>
        <begin position="467"/>
        <end position="489"/>
    </location>
</feature>
<keyword evidence="3 6" id="KW-0812">Transmembrane</keyword>
<reference evidence="8" key="1">
    <citation type="submission" date="2023-03" db="EMBL/GenBank/DDBJ databases">
        <authorList>
            <person name="Pearce D."/>
        </authorList>
    </citation>
    <scope>NUCLEOTIDE SEQUENCE</scope>
    <source>
        <strain evidence="8">Mc</strain>
    </source>
</reference>
<keyword evidence="5 6" id="KW-0472">Membrane</keyword>
<comment type="subcellular location">
    <subcellularLocation>
        <location evidence="1">Cell membrane</location>
        <topology evidence="1">Multi-pass membrane protein</topology>
    </subcellularLocation>
</comment>
<dbReference type="GO" id="GO:0005886">
    <property type="term" value="C:plasma membrane"/>
    <property type="evidence" value="ECO:0007669"/>
    <property type="project" value="UniProtKB-SubCell"/>
</dbReference>
<dbReference type="EMBL" id="OX458332">
    <property type="protein sequence ID" value="CAI8731448.1"/>
    <property type="molecule type" value="Genomic_DNA"/>
</dbReference>
<evidence type="ECO:0000259" key="7">
    <source>
        <dbReference type="Pfam" id="PF03176"/>
    </source>
</evidence>
<proteinExistence type="predicted"/>
<dbReference type="Proteomes" id="UP001158598">
    <property type="component" value="Chromosome"/>
</dbReference>
<gene>
    <name evidence="8" type="ORF">MCNOR_0288</name>
</gene>
<feature type="domain" description="Membrane transport protein MMPL" evidence="7">
    <location>
        <begin position="219"/>
        <end position="448"/>
    </location>
</feature>
<dbReference type="AlphaFoldDB" id="A0AA35XZ86"/>
<feature type="transmembrane region" description="Helical" evidence="6">
    <location>
        <begin position="320"/>
        <end position="341"/>
    </location>
</feature>
<feature type="transmembrane region" description="Helical" evidence="6">
    <location>
        <begin position="294"/>
        <end position="313"/>
    </location>
</feature>
<accession>A0AA35XZ86</accession>
<evidence type="ECO:0000313" key="9">
    <source>
        <dbReference type="Proteomes" id="UP001158598"/>
    </source>
</evidence>
<organism evidence="8 9">
    <name type="scientific">Methylococcus capsulatus</name>
    <dbReference type="NCBI Taxonomy" id="414"/>
    <lineage>
        <taxon>Bacteria</taxon>
        <taxon>Pseudomonadati</taxon>
        <taxon>Pseudomonadota</taxon>
        <taxon>Gammaproteobacteria</taxon>
        <taxon>Methylococcales</taxon>
        <taxon>Methylococcaceae</taxon>
        <taxon>Methylococcus</taxon>
    </lineage>
</organism>
<evidence type="ECO:0000256" key="6">
    <source>
        <dbReference type="SAM" id="Phobius"/>
    </source>
</evidence>
<feature type="transmembrane region" description="Helical" evidence="6">
    <location>
        <begin position="844"/>
        <end position="866"/>
    </location>
</feature>
<name>A0AA35XZ86_METCP</name>
<evidence type="ECO:0000256" key="5">
    <source>
        <dbReference type="ARBA" id="ARBA00023136"/>
    </source>
</evidence>
<dbReference type="Pfam" id="PF03176">
    <property type="entry name" value="MMPL"/>
    <property type="match status" value="1"/>
</dbReference>
<feature type="transmembrane region" description="Helical" evidence="6">
    <location>
        <begin position="779"/>
        <end position="799"/>
    </location>
</feature>
<dbReference type="SUPFAM" id="SSF82866">
    <property type="entry name" value="Multidrug efflux transporter AcrB transmembrane domain"/>
    <property type="match status" value="2"/>
</dbReference>
<dbReference type="PANTHER" id="PTHR33406">
    <property type="entry name" value="MEMBRANE PROTEIN MJ1562-RELATED"/>
    <property type="match status" value="1"/>
</dbReference>
<dbReference type="NCBIfam" id="NF045600">
    <property type="entry name" value="BstA"/>
    <property type="match status" value="1"/>
</dbReference>
<feature type="transmembrane region" description="Helical" evidence="6">
    <location>
        <begin position="347"/>
        <end position="365"/>
    </location>
</feature>
<protein>
    <submittedName>
        <fullName evidence="8">Membrane protein</fullName>
    </submittedName>
</protein>
<dbReference type="PANTHER" id="PTHR33406:SF13">
    <property type="entry name" value="MEMBRANE PROTEIN YDFJ"/>
    <property type="match status" value="1"/>
</dbReference>
<evidence type="ECO:0000256" key="2">
    <source>
        <dbReference type="ARBA" id="ARBA00022475"/>
    </source>
</evidence>
<feature type="transmembrane region" description="Helical" evidence="6">
    <location>
        <begin position="422"/>
        <end position="446"/>
    </location>
</feature>
<feature type="transmembrane region" description="Helical" evidence="6">
    <location>
        <begin position="386"/>
        <end position="410"/>
    </location>
</feature>
<feature type="transmembrane region" description="Helical" evidence="6">
    <location>
        <begin position="805"/>
        <end position="824"/>
    </location>
</feature>
<dbReference type="Gene3D" id="1.20.1640.10">
    <property type="entry name" value="Multidrug efflux transporter AcrB transmembrane domain"/>
    <property type="match status" value="2"/>
</dbReference>
<dbReference type="RefSeq" id="WP_017364423.1">
    <property type="nucleotide sequence ID" value="NZ_OX458332.1"/>
</dbReference>
<evidence type="ECO:0000256" key="1">
    <source>
        <dbReference type="ARBA" id="ARBA00004651"/>
    </source>
</evidence>
<sequence length="906" mass="96485">MNIPHLAALAAERFARRPWRVLALAMALSALSLWAVSRLPVHTSRQALLPHDNAVAQRFDAFLDKFGAASDLIVVLEGAPPDELKPFADELATALAAEPEIAQATARLDLRFVLEHAYLAVTPERLGTLAGVLEKFGAGAIPEDSSQVDATLGRLLQWLEGAPAMPAAGIDLPTVEVGLKLLGASLDEWHRWLSAGEVPAALDWTRLLAGLGGSEIANDGYFVSRDGRMYFLFVHPASASEDFTAIGPFVEKVRTVAADRAARARAAGRTAPKVGLTGLPAIEYEEHVSIRHDIALVVGSAAGLIVLLILVVVRSWRWALVIFVPMGLGVLWSLGLALVTIGHLTLITASFIAVLFGLGADYGIFTSARIAEERRRGKPLTEAIGAGMGASFQAVFTAGGASVVIFGALATVDFPGFSELGLVAAKGVMLILVSTWLVQPALYALLPPKLAPLPAAASAGAIEPGRMPFRGSVAVILVAGALATAAFGIGSGYELPFDYDVLSLLPKDSESAYYQNRMVAESDYQAEVVIFTAPDLEEARRIAAEAGRLGSVAKVQSLMDLFPPDADARALEARRIGELADDGYAVRLARLAAIGLPEGTFGRVRTILEKGGDFIDQSQELAFSAGHSGLVAALEDVRGRLDAVRSAIEADPVQARERSERFFRMLLSAAERGVALLAEWRQARPITPAQLPPALRDRFFAADGTVAVYAFPAKTVYDPANLDRLMQEIYGVSPDATGFPATHQVFSKSVVESFTHGTREAVTVCLLWLALVLRNWRGFVLASMPLLIGGGWMLGLMALCGIRYNYANIIALPLVIALAVDYGVWFSQRWFDLKDRSLTQINRVAGGVIGLAAGTELAGLGAITLANYRGVSSLGVNITVGLLCCLAATLWVAPAIGQLLDSRKKP</sequence>